<keyword evidence="1" id="KW-0175">Coiled coil</keyword>
<evidence type="ECO:0000313" key="3">
    <source>
        <dbReference type="EMBL" id="CAJ0701007.1"/>
    </source>
</evidence>
<dbReference type="Proteomes" id="UP001189915">
    <property type="component" value="Unassembled WGS sequence"/>
</dbReference>
<keyword evidence="2" id="KW-0472">Membrane</keyword>
<evidence type="ECO:0000256" key="2">
    <source>
        <dbReference type="SAM" id="Phobius"/>
    </source>
</evidence>
<dbReference type="AlphaFoldDB" id="A0AAD2ETQ4"/>
<feature type="transmembrane region" description="Helical" evidence="2">
    <location>
        <begin position="34"/>
        <end position="56"/>
    </location>
</feature>
<dbReference type="RefSeq" id="WP_316870649.1">
    <property type="nucleotide sequence ID" value="NZ_CATWAF010000004.1"/>
</dbReference>
<feature type="transmembrane region" description="Helical" evidence="2">
    <location>
        <begin position="244"/>
        <end position="265"/>
    </location>
</feature>
<sequence length="377" mass="40273">MDKLAVDAPCGRTALNVSASAGTVSGSRLTWFQVIAVAIALLATAVSFGIAAYSSWLRGGTLVQQVMMVALAGAAVLYVHLIPMGWRAFTTGRVRTVGGALWCVGIVNLMAGQVTFFLQAQWDAGNQRAALAPAAEVSYAVGPHGRSLSEIAVSRVRVVTDLARINARGCAGDCPSVTAHKAKLSAQLAALDAEAVEAKRREAEEDRMVARVERAEALRESLRADPVASQIALWFGTTAQRLELVQAVAFAVVLEGAAIMGWLLAAAQWQRTRQRGAIALDDPKMVVQLLAGPVPAVEAVATVTEPVTTAERVAIESARWASTMSDDDADLEKIHAAVTAGELKRSLINIRKFLKCRQDRATRLNRVYIDRYGRGCV</sequence>
<feature type="coiled-coil region" evidence="1">
    <location>
        <begin position="181"/>
        <end position="220"/>
    </location>
</feature>
<feature type="transmembrane region" description="Helical" evidence="2">
    <location>
        <begin position="94"/>
        <end position="118"/>
    </location>
</feature>
<evidence type="ECO:0000313" key="4">
    <source>
        <dbReference type="Proteomes" id="UP001189915"/>
    </source>
</evidence>
<keyword evidence="2" id="KW-1133">Transmembrane helix</keyword>
<evidence type="ECO:0008006" key="5">
    <source>
        <dbReference type="Google" id="ProtNLM"/>
    </source>
</evidence>
<feature type="transmembrane region" description="Helical" evidence="2">
    <location>
        <begin position="62"/>
        <end position="82"/>
    </location>
</feature>
<proteinExistence type="predicted"/>
<comment type="caution">
    <text evidence="3">The sequence shown here is derived from an EMBL/GenBank/DDBJ whole genome shotgun (WGS) entry which is preliminary data.</text>
</comment>
<protein>
    <recommendedName>
        <fullName evidence="5">DUF4407 domain-containing protein</fullName>
    </recommendedName>
</protein>
<keyword evidence="2" id="KW-0812">Transmembrane</keyword>
<organism evidence="3 4">
    <name type="scientific">Ralstonia wenshanensis</name>
    <dbReference type="NCBI Taxonomy" id="2842456"/>
    <lineage>
        <taxon>Bacteria</taxon>
        <taxon>Pseudomonadati</taxon>
        <taxon>Pseudomonadota</taxon>
        <taxon>Betaproteobacteria</taxon>
        <taxon>Burkholderiales</taxon>
        <taxon>Burkholderiaceae</taxon>
        <taxon>Ralstonia</taxon>
    </lineage>
</organism>
<dbReference type="EMBL" id="CATWAF010000004">
    <property type="protein sequence ID" value="CAJ0701007.1"/>
    <property type="molecule type" value="Genomic_DNA"/>
</dbReference>
<accession>A0AAD2ETQ4</accession>
<gene>
    <name evidence="3" type="ORF">LMG18091_03328</name>
</gene>
<evidence type="ECO:0000256" key="1">
    <source>
        <dbReference type="SAM" id="Coils"/>
    </source>
</evidence>
<keyword evidence="4" id="KW-1185">Reference proteome</keyword>
<name>A0AAD2ETQ4_9RALS</name>
<reference evidence="3 4" key="1">
    <citation type="submission" date="2023-07" db="EMBL/GenBank/DDBJ databases">
        <authorList>
            <person name="Peeters C."/>
        </authorList>
    </citation>
    <scope>NUCLEOTIDE SEQUENCE [LARGE SCALE GENOMIC DNA]</scope>
    <source>
        <strain evidence="3 4">LMG 18091</strain>
    </source>
</reference>